<dbReference type="EMBL" id="VSSQ01080496">
    <property type="protein sequence ID" value="MPN29687.1"/>
    <property type="molecule type" value="Genomic_DNA"/>
</dbReference>
<gene>
    <name evidence="1" type="ORF">SDC9_177140</name>
</gene>
<accession>A0A645GS14</accession>
<evidence type="ECO:0000313" key="1">
    <source>
        <dbReference type="EMBL" id="MPN29687.1"/>
    </source>
</evidence>
<proteinExistence type="predicted"/>
<protein>
    <submittedName>
        <fullName evidence="1">Uncharacterized protein</fullName>
    </submittedName>
</protein>
<comment type="caution">
    <text evidence="1">The sequence shown here is derived from an EMBL/GenBank/DDBJ whole genome shotgun (WGS) entry which is preliminary data.</text>
</comment>
<organism evidence="1">
    <name type="scientific">bioreactor metagenome</name>
    <dbReference type="NCBI Taxonomy" id="1076179"/>
    <lineage>
        <taxon>unclassified sequences</taxon>
        <taxon>metagenomes</taxon>
        <taxon>ecological metagenomes</taxon>
    </lineage>
</organism>
<reference evidence="1" key="1">
    <citation type="submission" date="2019-08" db="EMBL/GenBank/DDBJ databases">
        <authorList>
            <person name="Kucharzyk K."/>
            <person name="Murdoch R.W."/>
            <person name="Higgins S."/>
            <person name="Loffler F."/>
        </authorList>
    </citation>
    <scope>NUCLEOTIDE SEQUENCE</scope>
</reference>
<dbReference type="AlphaFoldDB" id="A0A645GS14"/>
<sequence>MLDRVLMKLFGKKRTLSNVFSRKGFLLLLMEYKRIFCDEIRSKRIIPYLNYCVNHLYESLCETDDPISTIAKERELIPDKEVLYKALKKWKEKKGESIHNLRREVNKYTELYGLPQDAIMTIRDFRKACG</sequence>
<name>A0A645GS14_9ZZZZ</name>